<dbReference type="Pfam" id="PF06804">
    <property type="entry name" value="Lipoprotein_18"/>
    <property type="match status" value="1"/>
</dbReference>
<name>A0A5C8ZWI3_9GAMM</name>
<dbReference type="InterPro" id="IPR042268">
    <property type="entry name" value="BamC_C"/>
</dbReference>
<proteinExistence type="predicted"/>
<dbReference type="Gene3D" id="3.30.310.170">
    <property type="entry name" value="Outer membrane protein assembly factor BamC"/>
    <property type="match status" value="1"/>
</dbReference>
<accession>A0A5C8ZWI3</accession>
<evidence type="ECO:0000256" key="1">
    <source>
        <dbReference type="SAM" id="SignalP"/>
    </source>
</evidence>
<keyword evidence="1" id="KW-0732">Signal</keyword>
<dbReference type="InterPro" id="IPR010653">
    <property type="entry name" value="NlpB/DapX"/>
</dbReference>
<dbReference type="RefSeq" id="WP_148069353.1">
    <property type="nucleotide sequence ID" value="NZ_VRZA01000005.1"/>
</dbReference>
<dbReference type="AlphaFoldDB" id="A0A5C8ZWI3"/>
<evidence type="ECO:0000313" key="3">
    <source>
        <dbReference type="Proteomes" id="UP000321039"/>
    </source>
</evidence>
<comment type="caution">
    <text evidence="2">The sequence shown here is derived from an EMBL/GenBank/DDBJ whole genome shotgun (WGS) entry which is preliminary data.</text>
</comment>
<sequence length="353" mass="38579">MSKVFTIAARASLCAALLASSGCSYLFGDDGMFRDKSEDYKAARETPRIRMPEGREAGQLEEIYPIPPINEDLVMAGEFEVPRPSPLVAGAADEVVRIQSLGDDSWALVAIPPGQLWPQVRGFLAAAGIQVGRMDARAGIMDSNWLELDGQPVPSRFRYRIEQGVQRGTSELHVLQMEQRGADPADNAWPAQSDNVPQEREMLKAVAQYVANSTDSAPVSMIADQAMSASGKIAMQEGADGSTYIHVGLPFNRAWASLAKALEDSHFEITDRDRSAGTYYVTFLGPQGAEEDGWFDWLFGDEEHPLAGKPFEITATADGDNAVNIRMLPQGDQPEFDRRQEQAMLAIIKGNIS</sequence>
<gene>
    <name evidence="2" type="primary">bamC</name>
    <name evidence="2" type="ORF">FV139_15445</name>
</gene>
<reference evidence="2 3" key="1">
    <citation type="submission" date="2019-08" db="EMBL/GenBank/DDBJ databases">
        <title>Parahaliea maris sp. nov., isolated from the surface seawater.</title>
        <authorList>
            <person name="Liu Y."/>
        </authorList>
    </citation>
    <scope>NUCLEOTIDE SEQUENCE [LARGE SCALE GENOMIC DNA]</scope>
    <source>
        <strain evidence="2 3">HSLHS9</strain>
    </source>
</reference>
<protein>
    <submittedName>
        <fullName evidence="2">Outer membrane protein assembly factor BamC</fullName>
    </submittedName>
</protein>
<dbReference type="Proteomes" id="UP000321039">
    <property type="component" value="Unassembled WGS sequence"/>
</dbReference>
<evidence type="ECO:0000313" key="2">
    <source>
        <dbReference type="EMBL" id="TXS92114.1"/>
    </source>
</evidence>
<dbReference type="PROSITE" id="PS51257">
    <property type="entry name" value="PROKAR_LIPOPROTEIN"/>
    <property type="match status" value="1"/>
</dbReference>
<feature type="signal peptide" evidence="1">
    <location>
        <begin position="1"/>
        <end position="26"/>
    </location>
</feature>
<organism evidence="2 3">
    <name type="scientific">Parahaliea maris</name>
    <dbReference type="NCBI Taxonomy" id="2716870"/>
    <lineage>
        <taxon>Bacteria</taxon>
        <taxon>Pseudomonadati</taxon>
        <taxon>Pseudomonadota</taxon>
        <taxon>Gammaproteobacteria</taxon>
        <taxon>Cellvibrionales</taxon>
        <taxon>Halieaceae</taxon>
        <taxon>Parahaliea</taxon>
    </lineage>
</organism>
<dbReference type="EMBL" id="VRZA01000005">
    <property type="protein sequence ID" value="TXS92114.1"/>
    <property type="molecule type" value="Genomic_DNA"/>
</dbReference>
<feature type="chain" id="PRO_5022709239" evidence="1">
    <location>
        <begin position="27"/>
        <end position="353"/>
    </location>
</feature>
<keyword evidence="3" id="KW-1185">Reference proteome</keyword>